<accession>A0ABU0LK00</accession>
<reference evidence="1 2" key="1">
    <citation type="submission" date="2023-07" db="EMBL/GenBank/DDBJ databases">
        <title>Genomic Encyclopedia of Type Strains, Phase IV (KMG-IV): sequencing the most valuable type-strain genomes for metagenomic binning, comparative biology and taxonomic classification.</title>
        <authorList>
            <person name="Goeker M."/>
        </authorList>
    </citation>
    <scope>NUCLEOTIDE SEQUENCE [LARGE SCALE GENOMIC DNA]</scope>
    <source>
        <strain evidence="1 2">DSM 3770</strain>
    </source>
</reference>
<dbReference type="EMBL" id="JAUSVY010000020">
    <property type="protein sequence ID" value="MDQ0507475.1"/>
    <property type="molecule type" value="Genomic_DNA"/>
</dbReference>
<dbReference type="Proteomes" id="UP001241747">
    <property type="component" value="Unassembled WGS sequence"/>
</dbReference>
<proteinExistence type="predicted"/>
<evidence type="ECO:0000313" key="1">
    <source>
        <dbReference type="EMBL" id="MDQ0507475.1"/>
    </source>
</evidence>
<evidence type="ECO:0000313" key="2">
    <source>
        <dbReference type="Proteomes" id="UP001241747"/>
    </source>
</evidence>
<name>A0ABU0LK00_XANAG</name>
<comment type="caution">
    <text evidence="1">The sequence shown here is derived from an EMBL/GenBank/DDBJ whole genome shotgun (WGS) entry which is preliminary data.</text>
</comment>
<sequence length="280" mass="29848">MSPRLLDDLPRPSGAPGLRVWLKTSGYARRLLLGEAGDPWESAASYLAFFNQAQGLLRPDVGVVEVGELYRSWLARHPALKAEMGSKKRAAFPLKRMLEEEGPRQLLAEVVEAVAASLRGQTPLVLALPSPRRWLAEAAALAGRDGIDIDADLIEDATMYMADLVRAVSGHPVGGLLLEEGSDGVAADVGAYRTLVNIGRHYRWGVALRGAPDGTARDFDTIISAAPAGVGDLARGLDVSDALWSGLPLAALGAGQFYFAEIPESAQPEAVLQHLARLRG</sequence>
<keyword evidence="2" id="KW-1185">Reference proteome</keyword>
<protein>
    <submittedName>
        <fullName evidence="1">Uncharacterized protein</fullName>
    </submittedName>
</protein>
<organism evidence="1 2">
    <name type="scientific">Xanthobacter agilis</name>
    <dbReference type="NCBI Taxonomy" id="47492"/>
    <lineage>
        <taxon>Bacteria</taxon>
        <taxon>Pseudomonadati</taxon>
        <taxon>Pseudomonadota</taxon>
        <taxon>Alphaproteobacteria</taxon>
        <taxon>Hyphomicrobiales</taxon>
        <taxon>Xanthobacteraceae</taxon>
        <taxon>Xanthobacter</taxon>
    </lineage>
</organism>
<gene>
    <name evidence="1" type="ORF">QOZ94_004299</name>
</gene>
<dbReference type="RefSeq" id="WP_237347608.1">
    <property type="nucleotide sequence ID" value="NZ_JABWGX010000042.1"/>
</dbReference>